<proteinExistence type="predicted"/>
<keyword evidence="7" id="KW-0812">Transmembrane</keyword>
<dbReference type="STRING" id="6293.A0A1I8EUZ8"/>
<evidence type="ECO:0000256" key="2">
    <source>
        <dbReference type="ARBA" id="ARBA00022737"/>
    </source>
</evidence>
<name>A0A1I8EUZ8_WUCBA</name>
<dbReference type="PROSITE" id="PS50287">
    <property type="entry name" value="SRCR_2"/>
    <property type="match status" value="1"/>
</dbReference>
<dbReference type="SMART" id="SM00202">
    <property type="entry name" value="SR"/>
    <property type="match status" value="1"/>
</dbReference>
<keyword evidence="7" id="KW-1133">Transmembrane helix</keyword>
<dbReference type="GO" id="GO:0016020">
    <property type="term" value="C:membrane"/>
    <property type="evidence" value="ECO:0007669"/>
    <property type="project" value="InterPro"/>
</dbReference>
<dbReference type="InterPro" id="IPR016187">
    <property type="entry name" value="CTDL_fold"/>
</dbReference>
<evidence type="ECO:0000313" key="9">
    <source>
        <dbReference type="WBParaSite" id="maker-PairedContig_5393-snap-gene-1.17-mRNA-1"/>
    </source>
</evidence>
<dbReference type="InterPro" id="IPR011050">
    <property type="entry name" value="Pectin_lyase_fold/virulence"/>
</dbReference>
<keyword evidence="2" id="KW-0677">Repeat</keyword>
<feature type="transmembrane region" description="Helical" evidence="7">
    <location>
        <begin position="828"/>
        <end position="855"/>
    </location>
</feature>
<dbReference type="Pfam" id="PF00530">
    <property type="entry name" value="SRCR"/>
    <property type="match status" value="1"/>
</dbReference>
<dbReference type="PANTHER" id="PTHR47653">
    <property type="entry name" value="PROTEIN BARK BEETLE"/>
    <property type="match status" value="1"/>
</dbReference>
<protein>
    <submittedName>
        <fullName evidence="9">SRCR domain-containing protein</fullName>
    </submittedName>
</protein>
<feature type="domain" description="SRCR" evidence="8">
    <location>
        <begin position="25"/>
        <end position="135"/>
    </location>
</feature>
<feature type="disulfide bond" evidence="5">
    <location>
        <begin position="100"/>
        <end position="110"/>
    </location>
</feature>
<dbReference type="PANTHER" id="PTHR47653:SF1">
    <property type="entry name" value="DELETED IN MALIGNANT BRAIN TUMORS 1 PROTEIN"/>
    <property type="match status" value="1"/>
</dbReference>
<evidence type="ECO:0000259" key="8">
    <source>
        <dbReference type="PROSITE" id="PS50287"/>
    </source>
</evidence>
<evidence type="ECO:0000256" key="4">
    <source>
        <dbReference type="ARBA" id="ARBA00023180"/>
    </source>
</evidence>
<keyword evidence="4" id="KW-0325">Glycoprotein</keyword>
<sequence>YGKDAINQYFPSLNRYNSYYQQFGIRLNGTKPTIGFLEFYNATTNEWIPSCDRAFTIRNAQVVCRELGFKSFNVYEWLTPRWDYNPKLTIPKNYVTPRQCTGEELKFDHCPLRMSNNLSMWQCTGSEHFNYIYCDEKPILNSNYIDNWGGITITHDSIDYVQSNTTTEQSVLRNVEIVGGGLAHNETVDIATVLSIGRSPIFDHVNITNSSMHGLQILIPYRDIILNKLNVTQNHGYGISLWLSNLQGSGGNSASVLGMMNIIPYNARGLLDICAAQKEFEVLNRIIMFYKYDSHTVDCVKIFTSSERSIGFRFLLINPYDGSQMNHGRLDSITLYSDAKFTQIIHQFTSQTSDWSLNIQAKSLLAIHMRANAANGIYGFIAEITVVPTLTQTYAIDEVLIRNSYIERNDRGAIIYRELGPNLIISSCMIRKNGYHLFGNISTTNYAIQLHFHNTLFAQFRNNLLMDNIGGLGMTALTTSPIARLAVIIRECAFMHNSNGNILTFVGNGNQKLWLFSNLIRSNYALYHDTVLLRGITANLTLNLFANNTGLHNLDLRPNLPDSLDSYILYKNWFYDNIAVGHGYQYQERYGYQPDYLVDEFMRRPKRQIVMKEGVSFDWWTHIGTESERYRSTVYAGVSSVLYRANVFNNPINPYELVTGKTNSLEGHAIDARENYWGYPGTVSVASGKIRDYHDYKYLIRVDYVPVLESNASLVEGIGAVTTYMAAVKFCQEMDAFVPYLRVDDSRQKQLAKRIDDIIHMRTNDNLDHYNTFTDVYDKQVWISGVTVPLTQCGWLSTRTGNIGTQNCNNLLPFVCEKGVLSYDEPTLWRGGIIIAIIALSILLVIILLLAVCWYRKSRKRKEEEVSRKECIRASLRLRNNSVSSFLDQNIKCRPSAVELSKVNSTIDSLCSRNSTDSFTYHMPSSTSRNSISQKPNPYAEVSLSVFNTYGTINNRTGNNNNNRSVIDRHNTDTSTCSTSTDTVTCSTCQDCNESTLTERSSWNDTSSAQSSIISDRTIQQMIKPLLNRTEQLTTKATARDDMLYVVPKTFIDSHPRSTYSKLVDLPPPPLFNPKLLESNSSSSSYKTKIRPSIPPPNPPNYEYIRNPQSSQSLVDLITPTIPYQRSNSTGKALPIETSIFHVDRT</sequence>
<feature type="region of interest" description="Disordered" evidence="6">
    <location>
        <begin position="1077"/>
        <end position="1098"/>
    </location>
</feature>
<dbReference type="InterPro" id="IPR036772">
    <property type="entry name" value="SRCR-like_dom_sf"/>
</dbReference>
<dbReference type="SUPFAM" id="SSF56436">
    <property type="entry name" value="C-type lectin-like"/>
    <property type="match status" value="1"/>
</dbReference>
<keyword evidence="3 5" id="KW-1015">Disulfide bond</keyword>
<evidence type="ECO:0000256" key="1">
    <source>
        <dbReference type="ARBA" id="ARBA00022729"/>
    </source>
</evidence>
<dbReference type="Gene3D" id="3.10.250.10">
    <property type="entry name" value="SRCR-like domain"/>
    <property type="match status" value="1"/>
</dbReference>
<keyword evidence="7" id="KW-0472">Membrane</keyword>
<evidence type="ECO:0000256" key="5">
    <source>
        <dbReference type="PROSITE-ProRule" id="PRU00196"/>
    </source>
</evidence>
<reference evidence="9" key="1">
    <citation type="submission" date="2016-11" db="UniProtKB">
        <authorList>
            <consortium name="WormBaseParasite"/>
        </authorList>
    </citation>
    <scope>IDENTIFICATION</scope>
    <source>
        <strain evidence="9">pt0022</strain>
    </source>
</reference>
<dbReference type="GO" id="GO:0045217">
    <property type="term" value="P:cell-cell junction maintenance"/>
    <property type="evidence" value="ECO:0007669"/>
    <property type="project" value="TreeGrafter"/>
</dbReference>
<organism evidence="9">
    <name type="scientific">Wuchereria bancrofti</name>
    <dbReference type="NCBI Taxonomy" id="6293"/>
    <lineage>
        <taxon>Eukaryota</taxon>
        <taxon>Metazoa</taxon>
        <taxon>Ecdysozoa</taxon>
        <taxon>Nematoda</taxon>
        <taxon>Chromadorea</taxon>
        <taxon>Rhabditida</taxon>
        <taxon>Spirurina</taxon>
        <taxon>Spiruromorpha</taxon>
        <taxon>Filarioidea</taxon>
        <taxon>Onchocercidae</taxon>
        <taxon>Wuchereria</taxon>
    </lineage>
</organism>
<dbReference type="InterPro" id="IPR053243">
    <property type="entry name" value="SJ_maturation_regulator"/>
</dbReference>
<accession>A0A1I8EUZ8</accession>
<dbReference type="WBParaSite" id="maker-PairedContig_5393-snap-gene-1.17-mRNA-1">
    <property type="protein sequence ID" value="maker-PairedContig_5393-snap-gene-1.17-mRNA-1"/>
    <property type="gene ID" value="maker-PairedContig_5393-snap-gene-1.17"/>
</dbReference>
<comment type="caution">
    <text evidence="5">Lacks conserved residue(s) required for the propagation of feature annotation.</text>
</comment>
<evidence type="ECO:0000256" key="6">
    <source>
        <dbReference type="SAM" id="MobiDB-lite"/>
    </source>
</evidence>
<dbReference type="SUPFAM" id="SSF56487">
    <property type="entry name" value="SRCR-like"/>
    <property type="match status" value="1"/>
</dbReference>
<evidence type="ECO:0000256" key="3">
    <source>
        <dbReference type="ARBA" id="ARBA00023157"/>
    </source>
</evidence>
<evidence type="ECO:0000256" key="7">
    <source>
        <dbReference type="SAM" id="Phobius"/>
    </source>
</evidence>
<dbReference type="InterPro" id="IPR001190">
    <property type="entry name" value="SRCR"/>
</dbReference>
<dbReference type="AlphaFoldDB" id="A0A1I8EUZ8"/>
<keyword evidence="1" id="KW-0732">Signal</keyword>
<dbReference type="SUPFAM" id="SSF51126">
    <property type="entry name" value="Pectin lyase-like"/>
    <property type="match status" value="1"/>
</dbReference>